<feature type="region of interest" description="Disordered" evidence="1">
    <location>
        <begin position="1"/>
        <end position="57"/>
    </location>
</feature>
<dbReference type="AlphaFoldDB" id="A0A9P9EMG8"/>
<dbReference type="OrthoDB" id="4161186at2759"/>
<reference evidence="3" key="1">
    <citation type="journal article" date="2021" name="Nat. Commun.">
        <title>Genetic determinants of endophytism in the Arabidopsis root mycobiome.</title>
        <authorList>
            <person name="Mesny F."/>
            <person name="Miyauchi S."/>
            <person name="Thiergart T."/>
            <person name="Pickel B."/>
            <person name="Atanasova L."/>
            <person name="Karlsson M."/>
            <person name="Huettel B."/>
            <person name="Barry K.W."/>
            <person name="Haridas S."/>
            <person name="Chen C."/>
            <person name="Bauer D."/>
            <person name="Andreopoulos W."/>
            <person name="Pangilinan J."/>
            <person name="LaButti K."/>
            <person name="Riley R."/>
            <person name="Lipzen A."/>
            <person name="Clum A."/>
            <person name="Drula E."/>
            <person name="Henrissat B."/>
            <person name="Kohler A."/>
            <person name="Grigoriev I.V."/>
            <person name="Martin F.M."/>
            <person name="Hacquard S."/>
        </authorList>
    </citation>
    <scope>NUCLEOTIDE SEQUENCE</scope>
    <source>
        <strain evidence="3">MPI-CAGE-AT-0147</strain>
    </source>
</reference>
<keyword evidence="4" id="KW-1185">Reference proteome</keyword>
<evidence type="ECO:0000313" key="4">
    <source>
        <dbReference type="Proteomes" id="UP000738349"/>
    </source>
</evidence>
<feature type="domain" description="PD-(D/E)XK nuclease-like" evidence="2">
    <location>
        <begin position="111"/>
        <end position="386"/>
    </location>
</feature>
<name>A0A9P9EMG8_9HYPO</name>
<accession>A0A9P9EMG8</accession>
<evidence type="ECO:0000259" key="2">
    <source>
        <dbReference type="Pfam" id="PF20516"/>
    </source>
</evidence>
<comment type="caution">
    <text evidence="3">The sequence shown here is derived from an EMBL/GenBank/DDBJ whole genome shotgun (WGS) entry which is preliminary data.</text>
</comment>
<gene>
    <name evidence="3" type="ORF">EDB81DRAFT_653677</name>
</gene>
<sequence length="396" mass="44469">MLTPKKRRIEATEALFDPDSTPRPKTRSVPSSTSISQSAASDTDSVRSGASSPKKQMMSLRLSETGVECQSLNISTVPDVARTMFKTIRRISRGRGLLPDAMRPAIIPKLQDRDEDHLDWEDSFKSAGEDDGALPGRIPSFEEVEKVFIEATECEDYKHDEASWNKEVHQRLLEGIYRHPLGKPCDSFNSIGCTSARAHREFTPVSSTSKMIDMCIYASLNHDEKLKAAVVEFSKSSPTISVNHTDFTVIQERPLLISIETKKPAVQGDKAQLQISVWHAAQWSFLRWAVGQKLLRQRQAQGFDAPTTEEEQREHKAMKLAALAKLGFIPGIIVQGHRWHLVLSTYEGGKTTLWAEWEFGSTKGLLDIYAVVAGVRELTAWGRDVYLPWFMENVLD</sequence>
<dbReference type="Pfam" id="PF20516">
    <property type="entry name" value="PDDEXK_12"/>
    <property type="match status" value="1"/>
</dbReference>
<proteinExistence type="predicted"/>
<evidence type="ECO:0000313" key="3">
    <source>
        <dbReference type="EMBL" id="KAH7142185.1"/>
    </source>
</evidence>
<dbReference type="Proteomes" id="UP000738349">
    <property type="component" value="Unassembled WGS sequence"/>
</dbReference>
<protein>
    <recommendedName>
        <fullName evidence="2">PD-(D/E)XK nuclease-like domain-containing protein</fullName>
    </recommendedName>
</protein>
<dbReference type="InterPro" id="IPR046797">
    <property type="entry name" value="PDDEXK_12"/>
</dbReference>
<feature type="compositionally biased region" description="Low complexity" evidence="1">
    <location>
        <begin position="31"/>
        <end position="43"/>
    </location>
</feature>
<dbReference type="EMBL" id="JAGMUV010000010">
    <property type="protein sequence ID" value="KAH7142185.1"/>
    <property type="molecule type" value="Genomic_DNA"/>
</dbReference>
<organism evidence="3 4">
    <name type="scientific">Dactylonectria macrodidyma</name>
    <dbReference type="NCBI Taxonomy" id="307937"/>
    <lineage>
        <taxon>Eukaryota</taxon>
        <taxon>Fungi</taxon>
        <taxon>Dikarya</taxon>
        <taxon>Ascomycota</taxon>
        <taxon>Pezizomycotina</taxon>
        <taxon>Sordariomycetes</taxon>
        <taxon>Hypocreomycetidae</taxon>
        <taxon>Hypocreales</taxon>
        <taxon>Nectriaceae</taxon>
        <taxon>Dactylonectria</taxon>
    </lineage>
</organism>
<evidence type="ECO:0000256" key="1">
    <source>
        <dbReference type="SAM" id="MobiDB-lite"/>
    </source>
</evidence>